<accession>A0AA41SRN6</accession>
<name>A0AA41SRN6_SCICA</name>
<dbReference type="Proteomes" id="UP001166674">
    <property type="component" value="Unassembled WGS sequence"/>
</dbReference>
<dbReference type="AlphaFoldDB" id="A0AA41SRN6"/>
<gene>
    <name evidence="3" type="ORF">SUZIE_108455</name>
</gene>
<dbReference type="InterPro" id="IPR040467">
    <property type="entry name" value="CCDC66_dom"/>
</dbReference>
<dbReference type="SUPFAM" id="SSF109640">
    <property type="entry name" value="KRAB domain (Kruppel-associated box)"/>
    <property type="match status" value="1"/>
</dbReference>
<feature type="region of interest" description="Disordered" evidence="1">
    <location>
        <begin position="71"/>
        <end position="117"/>
    </location>
</feature>
<evidence type="ECO:0000313" key="4">
    <source>
        <dbReference type="Proteomes" id="UP001166674"/>
    </source>
</evidence>
<comment type="caution">
    <text evidence="3">The sequence shown here is derived from an EMBL/GenBank/DDBJ whole genome shotgun (WGS) entry which is preliminary data.</text>
</comment>
<dbReference type="Pfam" id="PF01352">
    <property type="entry name" value="KRAB"/>
    <property type="match status" value="1"/>
</dbReference>
<feature type="domain" description="KRAB" evidence="2">
    <location>
        <begin position="11"/>
        <end position="85"/>
    </location>
</feature>
<protein>
    <submittedName>
        <fullName evidence="3">Coiled-coil domain-containing protein 66</fullName>
    </submittedName>
</protein>
<dbReference type="CDD" id="cd07765">
    <property type="entry name" value="KRAB_A-box"/>
    <property type="match status" value="1"/>
</dbReference>
<evidence type="ECO:0000313" key="3">
    <source>
        <dbReference type="EMBL" id="MBZ3870541.1"/>
    </source>
</evidence>
<dbReference type="Pfam" id="PF15236">
    <property type="entry name" value="CCDC66"/>
    <property type="match status" value="1"/>
</dbReference>
<sequence length="117" mass="13110">MKQNVLFQASLSFRDVTVELSQEEWQHTGPAQRTLYRDVMLENYSHLFSTPSTSVSADTQELVEVTSVYTSTTGSQVEPSEEEHTAKPTGDVTEANNQKTNFLRSKTALLDPAQIEE</sequence>
<evidence type="ECO:0000256" key="1">
    <source>
        <dbReference type="SAM" id="MobiDB-lite"/>
    </source>
</evidence>
<dbReference type="InterPro" id="IPR036051">
    <property type="entry name" value="KRAB_dom_sf"/>
</dbReference>
<organism evidence="3 4">
    <name type="scientific">Sciurus carolinensis</name>
    <name type="common">Eastern gray squirrel</name>
    <dbReference type="NCBI Taxonomy" id="30640"/>
    <lineage>
        <taxon>Eukaryota</taxon>
        <taxon>Metazoa</taxon>
        <taxon>Chordata</taxon>
        <taxon>Craniata</taxon>
        <taxon>Vertebrata</taxon>
        <taxon>Euteleostomi</taxon>
        <taxon>Mammalia</taxon>
        <taxon>Eutheria</taxon>
        <taxon>Euarchontoglires</taxon>
        <taxon>Glires</taxon>
        <taxon>Rodentia</taxon>
        <taxon>Sciuromorpha</taxon>
        <taxon>Sciuridae</taxon>
        <taxon>Sciurinae</taxon>
        <taxon>Sciurini</taxon>
        <taxon>Sciurus</taxon>
    </lineage>
</organism>
<dbReference type="InterPro" id="IPR001909">
    <property type="entry name" value="KRAB"/>
</dbReference>
<dbReference type="Gene3D" id="6.10.140.140">
    <property type="match status" value="1"/>
</dbReference>
<dbReference type="PANTHER" id="PTHR23232:SF117">
    <property type="entry name" value="KRAB DOMAIN-CONTAINING PROTEIN"/>
    <property type="match status" value="1"/>
</dbReference>
<dbReference type="EMBL" id="JAATJV010149721">
    <property type="protein sequence ID" value="MBZ3870541.1"/>
    <property type="molecule type" value="Genomic_DNA"/>
</dbReference>
<keyword evidence="4" id="KW-1185">Reference proteome</keyword>
<proteinExistence type="predicted"/>
<evidence type="ECO:0000259" key="2">
    <source>
        <dbReference type="PROSITE" id="PS50805"/>
    </source>
</evidence>
<dbReference type="InterPro" id="IPR050169">
    <property type="entry name" value="Krueppel_C2H2_ZnF"/>
</dbReference>
<feature type="compositionally biased region" description="Polar residues" evidence="1">
    <location>
        <begin position="94"/>
        <end position="104"/>
    </location>
</feature>
<dbReference type="PANTHER" id="PTHR23232">
    <property type="entry name" value="KRAB DOMAIN C2H2 ZINC FINGER"/>
    <property type="match status" value="1"/>
</dbReference>
<dbReference type="PROSITE" id="PS50805">
    <property type="entry name" value="KRAB"/>
    <property type="match status" value="1"/>
</dbReference>
<reference evidence="3" key="1">
    <citation type="submission" date="2020-03" db="EMBL/GenBank/DDBJ databases">
        <title>Studies in the Genomics of Life Span.</title>
        <authorList>
            <person name="Glass D."/>
        </authorList>
    </citation>
    <scope>NUCLEOTIDE SEQUENCE</scope>
    <source>
        <strain evidence="3">SUZIE</strain>
        <tissue evidence="3">Muscle</tissue>
    </source>
</reference>
<dbReference type="GO" id="GO:0006355">
    <property type="term" value="P:regulation of DNA-templated transcription"/>
    <property type="evidence" value="ECO:0007669"/>
    <property type="project" value="InterPro"/>
</dbReference>
<dbReference type="SMART" id="SM00349">
    <property type="entry name" value="KRAB"/>
    <property type="match status" value="1"/>
</dbReference>